<accession>A0A2G1QM24</accession>
<dbReference type="InterPro" id="IPR036390">
    <property type="entry name" value="WH_DNA-bd_sf"/>
</dbReference>
<reference evidence="7 8" key="1">
    <citation type="submission" date="2017-10" db="EMBL/GenBank/DDBJ databases">
        <title>Sedimentibacterium mangrovi gen. nov., sp. nov., a novel member of family Phyllobacteriacea isolated from mangrove sediment.</title>
        <authorList>
            <person name="Liao H."/>
            <person name="Tian Y."/>
        </authorList>
    </citation>
    <scope>NUCLEOTIDE SEQUENCE [LARGE SCALE GENOMIC DNA]</scope>
    <source>
        <strain evidence="7 8">X9-2-2</strain>
    </source>
</reference>
<keyword evidence="4" id="KW-0804">Transcription</keyword>
<evidence type="ECO:0000313" key="7">
    <source>
        <dbReference type="EMBL" id="PHP66500.1"/>
    </source>
</evidence>
<dbReference type="PROSITE" id="PS50931">
    <property type="entry name" value="HTH_LYSR"/>
    <property type="match status" value="1"/>
</dbReference>
<dbReference type="Proteomes" id="UP000221168">
    <property type="component" value="Unassembled WGS sequence"/>
</dbReference>
<dbReference type="OrthoDB" id="9814165at2"/>
<gene>
    <name evidence="7" type="ORF">CSC94_13715</name>
</gene>
<dbReference type="EMBL" id="PDVP01000008">
    <property type="protein sequence ID" value="PHP66500.1"/>
    <property type="molecule type" value="Genomic_DNA"/>
</dbReference>
<dbReference type="PANTHER" id="PTHR30419">
    <property type="entry name" value="HTH-TYPE TRANSCRIPTIONAL REGULATOR YBHD"/>
    <property type="match status" value="1"/>
</dbReference>
<dbReference type="PRINTS" id="PR00039">
    <property type="entry name" value="HTHLYSR"/>
</dbReference>
<feature type="signal peptide" evidence="5">
    <location>
        <begin position="1"/>
        <end position="21"/>
    </location>
</feature>
<keyword evidence="2" id="KW-0805">Transcription regulation</keyword>
<dbReference type="InterPro" id="IPR036388">
    <property type="entry name" value="WH-like_DNA-bd_sf"/>
</dbReference>
<evidence type="ECO:0000256" key="5">
    <source>
        <dbReference type="SAM" id="SignalP"/>
    </source>
</evidence>
<evidence type="ECO:0000256" key="4">
    <source>
        <dbReference type="ARBA" id="ARBA00023163"/>
    </source>
</evidence>
<dbReference type="Gene3D" id="1.10.10.10">
    <property type="entry name" value="Winged helix-like DNA-binding domain superfamily/Winged helix DNA-binding domain"/>
    <property type="match status" value="1"/>
</dbReference>
<dbReference type="InterPro" id="IPR005119">
    <property type="entry name" value="LysR_subst-bd"/>
</dbReference>
<proteinExistence type="inferred from homology"/>
<keyword evidence="5" id="KW-0732">Signal</keyword>
<keyword evidence="3" id="KW-0238">DNA-binding</keyword>
<keyword evidence="8" id="KW-1185">Reference proteome</keyword>
<dbReference type="FunFam" id="1.10.10.10:FF:000001">
    <property type="entry name" value="LysR family transcriptional regulator"/>
    <property type="match status" value="1"/>
</dbReference>
<comment type="caution">
    <text evidence="7">The sequence shown here is derived from an EMBL/GenBank/DDBJ whole genome shotgun (WGS) entry which is preliminary data.</text>
</comment>
<evidence type="ECO:0000313" key="8">
    <source>
        <dbReference type="Proteomes" id="UP000221168"/>
    </source>
</evidence>
<feature type="domain" description="HTH lysR-type" evidence="6">
    <location>
        <begin position="1"/>
        <end position="56"/>
    </location>
</feature>
<dbReference type="InterPro" id="IPR050950">
    <property type="entry name" value="HTH-type_LysR_regulators"/>
</dbReference>
<name>A0A2G1QM24_9HYPH</name>
<dbReference type="SUPFAM" id="SSF46785">
    <property type="entry name" value="Winged helix' DNA-binding domain"/>
    <property type="match status" value="1"/>
</dbReference>
<comment type="similarity">
    <text evidence="1">Belongs to the LysR transcriptional regulatory family.</text>
</comment>
<evidence type="ECO:0000256" key="3">
    <source>
        <dbReference type="ARBA" id="ARBA00023125"/>
    </source>
</evidence>
<dbReference type="Gene3D" id="3.40.190.10">
    <property type="entry name" value="Periplasmic binding protein-like II"/>
    <property type="match status" value="2"/>
</dbReference>
<dbReference type="GO" id="GO:0003677">
    <property type="term" value="F:DNA binding"/>
    <property type="evidence" value="ECO:0007669"/>
    <property type="project" value="UniProtKB-KW"/>
</dbReference>
<dbReference type="Pfam" id="PF03466">
    <property type="entry name" value="LysR_substrate"/>
    <property type="match status" value="1"/>
</dbReference>
<dbReference type="GO" id="GO:0005829">
    <property type="term" value="C:cytosol"/>
    <property type="evidence" value="ECO:0007669"/>
    <property type="project" value="TreeGrafter"/>
</dbReference>
<dbReference type="InterPro" id="IPR000847">
    <property type="entry name" value="LysR_HTH_N"/>
</dbReference>
<protein>
    <submittedName>
        <fullName evidence="7">LysR family transcriptional regulator</fullName>
    </submittedName>
</protein>
<dbReference type="SUPFAM" id="SSF53850">
    <property type="entry name" value="Periplasmic binding protein-like II"/>
    <property type="match status" value="1"/>
</dbReference>
<evidence type="ECO:0000259" key="6">
    <source>
        <dbReference type="PROSITE" id="PS50931"/>
    </source>
</evidence>
<dbReference type="GO" id="GO:0003700">
    <property type="term" value="F:DNA-binding transcription factor activity"/>
    <property type="evidence" value="ECO:0007669"/>
    <property type="project" value="InterPro"/>
</dbReference>
<organism evidence="7 8">
    <name type="scientific">Zhengella mangrovi</name>
    <dbReference type="NCBI Taxonomy" id="1982044"/>
    <lineage>
        <taxon>Bacteria</taxon>
        <taxon>Pseudomonadati</taxon>
        <taxon>Pseudomonadota</taxon>
        <taxon>Alphaproteobacteria</taxon>
        <taxon>Hyphomicrobiales</taxon>
        <taxon>Notoacmeibacteraceae</taxon>
        <taxon>Zhengella</taxon>
    </lineage>
</organism>
<feature type="chain" id="PRO_5013572056" evidence="5">
    <location>
        <begin position="22"/>
        <end position="298"/>
    </location>
</feature>
<evidence type="ECO:0000256" key="1">
    <source>
        <dbReference type="ARBA" id="ARBA00009437"/>
    </source>
</evidence>
<evidence type="ECO:0000256" key="2">
    <source>
        <dbReference type="ARBA" id="ARBA00023015"/>
    </source>
</evidence>
<dbReference type="Pfam" id="PF00126">
    <property type="entry name" value="HTH_1"/>
    <property type="match status" value="1"/>
</dbReference>
<dbReference type="PANTHER" id="PTHR30419:SF8">
    <property type="entry name" value="NITROGEN ASSIMILATION TRANSCRIPTIONAL ACTIVATOR-RELATED"/>
    <property type="match status" value="1"/>
</dbReference>
<sequence length="298" mass="32711">MRHIRCFLALAELGSMTRAAAALNTVQPALSRTLRELETELGQSLFERTGQGLVLSRAGETFRRHVATGMAQIERGISEACGIAEARTVSVGMLPNVARTLVPRAVSRFKETASDVDVRIHWANVSELVERLRHGEIDFLVGRLLSLDHMSGISFEHLYSETLAFVVRKEHALLDEAHVSLDDIDRHLVIVPLPNTIIRTEMDRFTVARGLAQFRNKIETVSFEFTRTYLAGSDAVACLPVGAIRQELADGRLVRLPVTGDELVSSVGMSFIAGRGLSPAASQMSDFVRDAAKAYATL</sequence>
<dbReference type="AlphaFoldDB" id="A0A2G1QM24"/>